<dbReference type="Proteomes" id="UP000518752">
    <property type="component" value="Unassembled WGS sequence"/>
</dbReference>
<feature type="transmembrane region" description="Helical" evidence="6">
    <location>
        <begin position="1370"/>
        <end position="1390"/>
    </location>
</feature>
<feature type="compositionally biased region" description="Low complexity" evidence="5">
    <location>
        <begin position="307"/>
        <end position="319"/>
    </location>
</feature>
<feature type="compositionally biased region" description="Pro residues" evidence="5">
    <location>
        <begin position="345"/>
        <end position="355"/>
    </location>
</feature>
<evidence type="ECO:0000313" key="9">
    <source>
        <dbReference type="EMBL" id="KAF5381154.1"/>
    </source>
</evidence>
<dbReference type="GO" id="GO:0005524">
    <property type="term" value="F:ATP binding"/>
    <property type="evidence" value="ECO:0007669"/>
    <property type="project" value="UniProtKB-UniRule"/>
</dbReference>
<feature type="compositionally biased region" description="Polar residues" evidence="5">
    <location>
        <begin position="59"/>
        <end position="71"/>
    </location>
</feature>
<feature type="compositionally biased region" description="Gly residues" evidence="5">
    <location>
        <begin position="296"/>
        <end position="306"/>
    </location>
</feature>
<comment type="caution">
    <text evidence="9">The sequence shown here is derived from an EMBL/GenBank/DDBJ whole genome shotgun (WGS) entry which is preliminary data.</text>
</comment>
<comment type="similarity">
    <text evidence="1">Belongs to the DNA mismatch repair MutS family.</text>
</comment>
<name>A0A8H5HDB4_9AGAR</name>
<accession>A0A8H5HDB4</accession>
<keyword evidence="3" id="KW-0067">ATP-binding</keyword>
<feature type="compositionally biased region" description="Low complexity" evidence="5">
    <location>
        <begin position="251"/>
        <end position="262"/>
    </location>
</feature>
<feature type="region of interest" description="Disordered" evidence="5">
    <location>
        <begin position="549"/>
        <end position="578"/>
    </location>
</feature>
<evidence type="ECO:0000256" key="4">
    <source>
        <dbReference type="ARBA" id="ARBA00023125"/>
    </source>
</evidence>
<dbReference type="OrthoDB" id="121051at2759"/>
<dbReference type="PANTHER" id="PTHR11361:SF148">
    <property type="entry name" value="DNA MISMATCH REPAIR PROTEIN MSH6"/>
    <property type="match status" value="1"/>
</dbReference>
<keyword evidence="10" id="KW-1185">Reference proteome</keyword>
<evidence type="ECO:0000313" key="10">
    <source>
        <dbReference type="Proteomes" id="UP000518752"/>
    </source>
</evidence>
<sequence>MFSGFPLHWPFATRRETPVAPPNLFSSGYSHHRAYMIPPGAVPHPPGQFYHPGSRRRTTSTPGQSTQSRPQMMQVNGGHVYFAPQAPIPTGTHHRSRSVSRPVVTPTDAHVQAYARYQVATQPPPNTRPHVPSLQQQCQQDGYNPATSSSTRPLAQHPNTSRKEQSSQSQSRPRATSLTTPHELQGMSAHQTQGHFDYGSGPSHVPGRGPTAARNRSREGSGRYHTHNNSGSDSVPSLDYDSVPSLEWDPADTTAGATTTSAHGNRPDQTRTRAAGTQTQNYTPAPPPPDGNNATSGGGGGGGNGGLARLARPLRLYGLTRTDSGSRRVHGRSRSVDPVGTSGVVPPPTPGPAPEIPHTVAAPPPAPINEPRGRPTRSSGIGLGLIHLVNRHRHTSTGPAPAPVSVSRPRPPPPPLIPQQQQQQPQFYPHHPHHRPPPPLRPHYTLPMPSSSHARRTYVPPPPSQIDVPLGEGDLDSTRRTLSSSRPRRPRIRHHVSFVNPHKRIHLNVNPLFAISPSAPSSSSSSTSHAPIYYDVTLPPSRVSVRCRGAVPFPSPSSPSPAEHERDRVGGGRGRSRDRDHIATEAVPDHVLSQPATEPPVTGSGKKILLKCDRLPWVVVVNAGMAPSSTSSSSTGSTSAGSTTTTDPTITITNNDVLYAIYYTLNALVTKAKWDSLPTSFSSSSSMSPSPPAVFRSTATATPPPPLAHLKLSQKRVSRAYRERMDRMEKRAMAARARASLVAGRRVSVPGVPGVGVDVLSSDSSDGVRRVDWLMGRTRLVGIIMEKEEENKNEEDAIGSKRKCGICGDLFAPNGFKRHQRSCQNRLNEEESAAQYHASLNPSNYLQTVHEPQHATIAETIDYSTYFTTQTRADNEDSYPEYPDFREDEQSLAEYDHTPVTFTMSLMALVPLKQSLEYGADQMSLYCSKQLGDLIIITFNKYVLLRFLPLEDLMENPIFETAFTDTVKGLPDLKRVVSRIHARNCKVKDFLKVLASFKKLSRGVADLADASESFKSKTIFRLLRSAPDLIQNVNNVENMFEKPSSDKDDELIPREGKDEAYDEVMTEIEELEGGLEEALKKFEKSLGYVGPLLSFTQFAVGTKEIYMIKTSAGQKNIPKEWTKNGGTKAKSRWLVPSLQKSIRSLKEAREKRNTTIKIFKFRIYNEFDEDCGIYLSVVIGEPSWRPELVGEEEGDGSAWFDFKSLRHPMSLGGYMGKIALLTGPNMAGKLTVMRMTATGVIMAQLGMFVPAESARLSPVDSILTRMGAYDNMFSNASTLKVELDECCKILRDATPRSFVILDGELGRGTSTYDGMAIAGAVLHELATHTLPLSIFATHYGSLMDDFAYHPNIRNMYMSTIVDDKKRAVGLLRSFALIIVVEATLAIILLVNCELRLLQSTVTGVILLHLLLVPGIAFIIGGAKLNPHSAHVLTFLLPTALFNTIRDNAPNDGSILEDTSSPRDIILKISYGFAIILLVVYAYSRVFLYNPPGENNAFRALPDAPSALTSHPIYLQNL</sequence>
<dbReference type="PANTHER" id="PTHR11361">
    <property type="entry name" value="DNA MISMATCH REPAIR PROTEIN MUTS FAMILY MEMBER"/>
    <property type="match status" value="1"/>
</dbReference>
<evidence type="ECO:0000256" key="2">
    <source>
        <dbReference type="ARBA" id="ARBA00022741"/>
    </source>
</evidence>
<dbReference type="Gene3D" id="3.40.50.300">
    <property type="entry name" value="P-loop containing nucleotide triphosphate hydrolases"/>
    <property type="match status" value="1"/>
</dbReference>
<proteinExistence type="inferred from homology"/>
<feature type="region of interest" description="Disordered" evidence="5">
    <location>
        <begin position="192"/>
        <end position="375"/>
    </location>
</feature>
<dbReference type="Gene3D" id="1.10.1420.10">
    <property type="match status" value="2"/>
</dbReference>
<dbReference type="SUPFAM" id="SSF48334">
    <property type="entry name" value="DNA repair protein MutS, domain III"/>
    <property type="match status" value="1"/>
</dbReference>
<keyword evidence="6" id="KW-0812">Transmembrane</keyword>
<feature type="region of interest" description="Disordered" evidence="5">
    <location>
        <begin position="40"/>
        <end position="71"/>
    </location>
</feature>
<dbReference type="InterPro" id="IPR000432">
    <property type="entry name" value="DNA_mismatch_repair_MutS_C"/>
</dbReference>
<feature type="domain" description="DNA mismatch repair proteins mutS family" evidence="8">
    <location>
        <begin position="1216"/>
        <end position="1395"/>
    </location>
</feature>
<feature type="compositionally biased region" description="Polar residues" evidence="5">
    <location>
        <begin position="133"/>
        <end position="159"/>
    </location>
</feature>
<reference evidence="9 10" key="1">
    <citation type="journal article" date="2020" name="ISME J.">
        <title>Uncovering the hidden diversity of litter-decomposition mechanisms in mushroom-forming fungi.</title>
        <authorList>
            <person name="Floudas D."/>
            <person name="Bentzer J."/>
            <person name="Ahren D."/>
            <person name="Johansson T."/>
            <person name="Persson P."/>
            <person name="Tunlid A."/>
        </authorList>
    </citation>
    <scope>NUCLEOTIDE SEQUENCE [LARGE SCALE GENOMIC DNA]</scope>
    <source>
        <strain evidence="9 10">CBS 406.79</strain>
    </source>
</reference>
<dbReference type="InterPro" id="IPR046522">
    <property type="entry name" value="DUF6699"/>
</dbReference>
<keyword evidence="6" id="KW-0472">Membrane</keyword>
<keyword evidence="4" id="KW-0238">DNA-binding</keyword>
<dbReference type="InterPro" id="IPR036187">
    <property type="entry name" value="DNA_mismatch_repair_MutS_sf"/>
</dbReference>
<dbReference type="SMART" id="SM00533">
    <property type="entry name" value="MUTSd"/>
    <property type="match status" value="1"/>
</dbReference>
<feature type="region of interest" description="Disordered" evidence="5">
    <location>
        <begin position="393"/>
        <end position="489"/>
    </location>
</feature>
<feature type="transmembrane region" description="Helical" evidence="6">
    <location>
        <begin position="1402"/>
        <end position="1422"/>
    </location>
</feature>
<feature type="compositionally biased region" description="Low complexity" evidence="5">
    <location>
        <begin position="418"/>
        <end position="429"/>
    </location>
</feature>
<organism evidence="9 10">
    <name type="scientific">Collybiopsis confluens</name>
    <dbReference type="NCBI Taxonomy" id="2823264"/>
    <lineage>
        <taxon>Eukaryota</taxon>
        <taxon>Fungi</taxon>
        <taxon>Dikarya</taxon>
        <taxon>Basidiomycota</taxon>
        <taxon>Agaricomycotina</taxon>
        <taxon>Agaricomycetes</taxon>
        <taxon>Agaricomycetidae</taxon>
        <taxon>Agaricales</taxon>
        <taxon>Marasmiineae</taxon>
        <taxon>Omphalotaceae</taxon>
        <taxon>Collybiopsis</taxon>
    </lineage>
</organism>
<feature type="region of interest" description="Disordered" evidence="5">
    <location>
        <begin position="83"/>
        <end position="103"/>
    </location>
</feature>
<dbReference type="SMART" id="SM00534">
    <property type="entry name" value="MUTSac"/>
    <property type="match status" value="1"/>
</dbReference>
<gene>
    <name evidence="9" type="ORF">D9757_009451</name>
</gene>
<dbReference type="InterPro" id="IPR045076">
    <property type="entry name" value="MutS"/>
</dbReference>
<dbReference type="EMBL" id="JAACJN010000061">
    <property type="protein sequence ID" value="KAF5381154.1"/>
    <property type="molecule type" value="Genomic_DNA"/>
</dbReference>
<dbReference type="GO" id="GO:0140664">
    <property type="term" value="F:ATP-dependent DNA damage sensor activity"/>
    <property type="evidence" value="ECO:0007669"/>
    <property type="project" value="InterPro"/>
</dbReference>
<dbReference type="InterPro" id="IPR027417">
    <property type="entry name" value="P-loop_NTPase"/>
</dbReference>
<dbReference type="Pfam" id="PF00488">
    <property type="entry name" value="MutS_V"/>
    <property type="match status" value="1"/>
</dbReference>
<evidence type="ECO:0000256" key="1">
    <source>
        <dbReference type="ARBA" id="ARBA00006271"/>
    </source>
</evidence>
<evidence type="ECO:0000259" key="7">
    <source>
        <dbReference type="SMART" id="SM00533"/>
    </source>
</evidence>
<dbReference type="GO" id="GO:0006298">
    <property type="term" value="P:mismatch repair"/>
    <property type="evidence" value="ECO:0007669"/>
    <property type="project" value="InterPro"/>
</dbReference>
<feature type="transmembrane region" description="Helical" evidence="6">
    <location>
        <begin position="1464"/>
        <end position="1483"/>
    </location>
</feature>
<feature type="domain" description="DNA mismatch repair protein MutS core" evidence="7">
    <location>
        <begin position="901"/>
        <end position="1213"/>
    </location>
</feature>
<feature type="region of interest" description="Disordered" evidence="5">
    <location>
        <begin position="121"/>
        <end position="180"/>
    </location>
</feature>
<dbReference type="GO" id="GO:0030983">
    <property type="term" value="F:mismatched DNA binding"/>
    <property type="evidence" value="ECO:0007669"/>
    <property type="project" value="UniProtKB-UniRule"/>
</dbReference>
<protein>
    <recommendedName>
        <fullName evidence="11">DNA mismatch repair proteins mutS family domain-containing protein</fullName>
    </recommendedName>
</protein>
<feature type="compositionally biased region" description="Basic and acidic residues" evidence="5">
    <location>
        <begin position="562"/>
        <end position="578"/>
    </location>
</feature>
<evidence type="ECO:0000256" key="6">
    <source>
        <dbReference type="SAM" id="Phobius"/>
    </source>
</evidence>
<feature type="region of interest" description="Disordered" evidence="5">
    <location>
        <begin position="626"/>
        <end position="649"/>
    </location>
</feature>
<dbReference type="GO" id="GO:0032301">
    <property type="term" value="C:MutSalpha complex"/>
    <property type="evidence" value="ECO:0007669"/>
    <property type="project" value="TreeGrafter"/>
</dbReference>
<dbReference type="Pfam" id="PF20415">
    <property type="entry name" value="DUF6699"/>
    <property type="match status" value="1"/>
</dbReference>
<keyword evidence="2" id="KW-0547">Nucleotide-binding</keyword>
<dbReference type="SUPFAM" id="SSF52540">
    <property type="entry name" value="P-loop containing nucleoside triphosphate hydrolases"/>
    <property type="match status" value="1"/>
</dbReference>
<keyword evidence="6" id="KW-1133">Transmembrane helix</keyword>
<evidence type="ECO:0000256" key="5">
    <source>
        <dbReference type="SAM" id="MobiDB-lite"/>
    </source>
</evidence>
<evidence type="ECO:0008006" key="11">
    <source>
        <dbReference type="Google" id="ProtNLM"/>
    </source>
</evidence>
<dbReference type="InterPro" id="IPR007696">
    <property type="entry name" value="DNA_mismatch_repair_MutS_core"/>
</dbReference>
<feature type="region of interest" description="Disordered" evidence="5">
    <location>
        <begin position="680"/>
        <end position="707"/>
    </location>
</feature>
<evidence type="ECO:0000256" key="3">
    <source>
        <dbReference type="ARBA" id="ARBA00022840"/>
    </source>
</evidence>
<evidence type="ECO:0000259" key="8">
    <source>
        <dbReference type="SMART" id="SM00534"/>
    </source>
</evidence>